<protein>
    <recommendedName>
        <fullName evidence="1">DUF1540 domain-containing protein</fullName>
    </recommendedName>
</protein>
<gene>
    <name evidence="2" type="ORF">SAMN05443428_11055</name>
</gene>
<name>A0A1T4XL45_9CLOT</name>
<dbReference type="OrthoDB" id="1754178at2"/>
<dbReference type="Pfam" id="PF07561">
    <property type="entry name" value="DUF1540"/>
    <property type="match status" value="1"/>
</dbReference>
<accession>A0A1T4XL45</accession>
<evidence type="ECO:0000313" key="2">
    <source>
        <dbReference type="EMBL" id="SKA90224.1"/>
    </source>
</evidence>
<evidence type="ECO:0000313" key="3">
    <source>
        <dbReference type="Proteomes" id="UP000190105"/>
    </source>
</evidence>
<reference evidence="3" key="1">
    <citation type="submission" date="2017-02" db="EMBL/GenBank/DDBJ databases">
        <authorList>
            <person name="Varghese N."/>
            <person name="Submissions S."/>
        </authorList>
    </citation>
    <scope>NUCLEOTIDE SEQUENCE [LARGE SCALE GENOMIC DNA]</scope>
    <source>
        <strain evidence="3">USBA 833</strain>
    </source>
</reference>
<feature type="domain" description="DUF1540" evidence="1">
    <location>
        <begin position="6"/>
        <end position="46"/>
    </location>
</feature>
<keyword evidence="3" id="KW-1185">Reference proteome</keyword>
<dbReference type="InterPro" id="IPR011437">
    <property type="entry name" value="DUF1540"/>
</dbReference>
<evidence type="ECO:0000259" key="1">
    <source>
        <dbReference type="Pfam" id="PF07561"/>
    </source>
</evidence>
<dbReference type="EMBL" id="FUYH01000010">
    <property type="protein sequence ID" value="SKA90224.1"/>
    <property type="molecule type" value="Genomic_DNA"/>
</dbReference>
<dbReference type="Proteomes" id="UP000190105">
    <property type="component" value="Unassembled WGS sequence"/>
</dbReference>
<organism evidence="2 3">
    <name type="scientific">Caloramator quimbayensis</name>
    <dbReference type="NCBI Taxonomy" id="1147123"/>
    <lineage>
        <taxon>Bacteria</taxon>
        <taxon>Bacillati</taxon>
        <taxon>Bacillota</taxon>
        <taxon>Clostridia</taxon>
        <taxon>Eubacteriales</taxon>
        <taxon>Clostridiaceae</taxon>
        <taxon>Caloramator</taxon>
    </lineage>
</organism>
<dbReference type="RefSeq" id="WP_078696587.1">
    <property type="nucleotide sequence ID" value="NZ_FUYH01000010.1"/>
</dbReference>
<sequence length="58" mass="6382">MVENLKCTVSNCVYNSNNLCTANHVDINPVGDGFANSSEGTSCKTFKPKDEHPFLVYK</sequence>
<dbReference type="AlphaFoldDB" id="A0A1T4XL45"/>
<proteinExistence type="predicted"/>